<organism evidence="3 4">
    <name type="scientific">Azospira oryzae</name>
    <dbReference type="NCBI Taxonomy" id="146939"/>
    <lineage>
        <taxon>Bacteria</taxon>
        <taxon>Pseudomonadati</taxon>
        <taxon>Pseudomonadota</taxon>
        <taxon>Betaproteobacteria</taxon>
        <taxon>Rhodocyclales</taxon>
        <taxon>Rhodocyclaceae</taxon>
        <taxon>Azospira</taxon>
    </lineage>
</organism>
<dbReference type="EMBL" id="SHKM01000002">
    <property type="protein sequence ID" value="RZT75991.1"/>
    <property type="molecule type" value="Genomic_DNA"/>
</dbReference>
<reference evidence="3 4" key="1">
    <citation type="submission" date="2019-02" db="EMBL/GenBank/DDBJ databases">
        <title>Genomic Encyclopedia of Type Strains, Phase IV (KMG-IV): sequencing the most valuable type-strain genomes for metagenomic binning, comparative biology and taxonomic classification.</title>
        <authorList>
            <person name="Goeker M."/>
        </authorList>
    </citation>
    <scope>NUCLEOTIDE SEQUENCE [LARGE SCALE GENOMIC DNA]</scope>
    <source>
        <strain evidence="3 4">DSM 21223</strain>
    </source>
</reference>
<evidence type="ECO:0000313" key="4">
    <source>
        <dbReference type="Proteomes" id="UP000292136"/>
    </source>
</evidence>
<dbReference type="RefSeq" id="WP_130459330.1">
    <property type="nucleotide sequence ID" value="NZ_SHKM01000002.1"/>
</dbReference>
<feature type="domain" description="Barstar (barnase inhibitor)" evidence="2">
    <location>
        <begin position="45"/>
        <end position="136"/>
    </location>
</feature>
<keyword evidence="4" id="KW-1185">Reference proteome</keyword>
<dbReference type="SUPFAM" id="SSF52038">
    <property type="entry name" value="Barstar-related"/>
    <property type="match status" value="1"/>
</dbReference>
<evidence type="ECO:0000313" key="3">
    <source>
        <dbReference type="EMBL" id="RZT75991.1"/>
    </source>
</evidence>
<dbReference type="Proteomes" id="UP000292136">
    <property type="component" value="Unassembled WGS sequence"/>
</dbReference>
<protein>
    <submittedName>
        <fullName evidence="3">Barstar (Barnase inhibitor)</fullName>
    </submittedName>
</protein>
<name>A0ABY0IPJ0_9RHOO</name>
<dbReference type="Gene3D" id="3.30.370.10">
    <property type="entry name" value="Barstar-like"/>
    <property type="match status" value="1"/>
</dbReference>
<evidence type="ECO:0000259" key="2">
    <source>
        <dbReference type="Pfam" id="PF01337"/>
    </source>
</evidence>
<sequence length="148" mass="15488">MTGKPSRTPDFPALLAKADLAGPYRLRPDQAPTALAAARQLGLSVAEIGLDGDFLAELGRQLQFPEHYGANFDALYDCLTDLAASPGQGCLLLFTGAPAAGVDEDDEGSPVDTLIAVLQAAGDEWREQGRPLWALFAVPGLALDSLPA</sequence>
<comment type="caution">
    <text evidence="3">The sequence shown here is derived from an EMBL/GenBank/DDBJ whole genome shotgun (WGS) entry which is preliminary data.</text>
</comment>
<comment type="similarity">
    <text evidence="1">Belongs to the barstar family.</text>
</comment>
<proteinExistence type="inferred from homology"/>
<accession>A0ABY0IPJ0</accession>
<gene>
    <name evidence="3" type="ORF">EV678_1859</name>
</gene>
<dbReference type="InterPro" id="IPR000468">
    <property type="entry name" value="Barstar"/>
</dbReference>
<dbReference type="InterPro" id="IPR035905">
    <property type="entry name" value="Barstar-like_sf"/>
</dbReference>
<dbReference type="Pfam" id="PF01337">
    <property type="entry name" value="Barstar"/>
    <property type="match status" value="1"/>
</dbReference>
<evidence type="ECO:0000256" key="1">
    <source>
        <dbReference type="ARBA" id="ARBA00006845"/>
    </source>
</evidence>